<evidence type="ECO:0000313" key="4">
    <source>
        <dbReference type="Proteomes" id="UP000179164"/>
    </source>
</evidence>
<evidence type="ECO:0000313" key="3">
    <source>
        <dbReference type="EMBL" id="OGY83675.1"/>
    </source>
</evidence>
<comment type="caution">
    <text evidence="3">The sequence shown here is derived from an EMBL/GenBank/DDBJ whole genome shotgun (WGS) entry which is preliminary data.</text>
</comment>
<accession>A0A1G2B3V7</accession>
<reference evidence="3 4" key="1">
    <citation type="journal article" date="2016" name="Nat. Commun.">
        <title>Thousands of microbial genomes shed light on interconnected biogeochemical processes in an aquifer system.</title>
        <authorList>
            <person name="Anantharaman K."/>
            <person name="Brown C.T."/>
            <person name="Hug L.A."/>
            <person name="Sharon I."/>
            <person name="Castelle C.J."/>
            <person name="Probst A.J."/>
            <person name="Thomas B.C."/>
            <person name="Singh A."/>
            <person name="Wilkins M.J."/>
            <person name="Karaoz U."/>
            <person name="Brodie E.L."/>
            <person name="Williams K.H."/>
            <person name="Hubbard S.S."/>
            <person name="Banfield J.F."/>
        </authorList>
    </citation>
    <scope>NUCLEOTIDE SEQUENCE [LARGE SCALE GENOMIC DNA]</scope>
</reference>
<name>A0A1G2B3V7_9BACT</name>
<dbReference type="Proteomes" id="UP000179164">
    <property type="component" value="Unassembled WGS sequence"/>
</dbReference>
<evidence type="ECO:0000256" key="1">
    <source>
        <dbReference type="SAM" id="MobiDB-lite"/>
    </source>
</evidence>
<feature type="region of interest" description="Disordered" evidence="1">
    <location>
        <begin position="1"/>
        <end position="41"/>
    </location>
</feature>
<proteinExistence type="predicted"/>
<organism evidence="3 4">
    <name type="scientific">Candidatus Kerfeldbacteria bacterium RIFCSPLOWO2_01_FULL_48_11</name>
    <dbReference type="NCBI Taxonomy" id="1798543"/>
    <lineage>
        <taxon>Bacteria</taxon>
        <taxon>Candidatus Kerfeldiibacteriota</taxon>
    </lineage>
</organism>
<feature type="compositionally biased region" description="Polar residues" evidence="1">
    <location>
        <begin position="1"/>
        <end position="15"/>
    </location>
</feature>
<keyword evidence="2" id="KW-1133">Transmembrane helix</keyword>
<gene>
    <name evidence="3" type="ORF">A2898_05860</name>
</gene>
<keyword evidence="2" id="KW-0472">Membrane</keyword>
<keyword evidence="2" id="KW-0812">Transmembrane</keyword>
<feature type="compositionally biased region" description="Acidic residues" evidence="1">
    <location>
        <begin position="19"/>
        <end position="37"/>
    </location>
</feature>
<feature type="transmembrane region" description="Helical" evidence="2">
    <location>
        <begin position="44"/>
        <end position="65"/>
    </location>
</feature>
<protein>
    <submittedName>
        <fullName evidence="3">Uncharacterized protein</fullName>
    </submittedName>
</protein>
<dbReference type="EMBL" id="MHKE01000013">
    <property type="protein sequence ID" value="OGY83675.1"/>
    <property type="molecule type" value="Genomic_DNA"/>
</dbReference>
<sequence length="70" mass="7840">MSDIVDNQQKNPSSHPSDEEIEETEEVTEETTEESDPDPWHKTWWGEALIGLCVAVVAGLIVYLLGWAGR</sequence>
<dbReference type="AlphaFoldDB" id="A0A1G2B3V7"/>
<evidence type="ECO:0000256" key="2">
    <source>
        <dbReference type="SAM" id="Phobius"/>
    </source>
</evidence>